<dbReference type="Proteomes" id="UP000694240">
    <property type="component" value="Chromosome 5"/>
</dbReference>
<proteinExistence type="predicted"/>
<keyword evidence="1" id="KW-0472">Membrane</keyword>
<evidence type="ECO:0008006" key="4">
    <source>
        <dbReference type="Google" id="ProtNLM"/>
    </source>
</evidence>
<keyword evidence="1" id="KW-1133">Transmembrane helix</keyword>
<organism evidence="2 3">
    <name type="scientific">Arabidopsis thaliana x Arabidopsis arenosa</name>
    <dbReference type="NCBI Taxonomy" id="1240361"/>
    <lineage>
        <taxon>Eukaryota</taxon>
        <taxon>Viridiplantae</taxon>
        <taxon>Streptophyta</taxon>
        <taxon>Embryophyta</taxon>
        <taxon>Tracheophyta</taxon>
        <taxon>Spermatophyta</taxon>
        <taxon>Magnoliopsida</taxon>
        <taxon>eudicotyledons</taxon>
        <taxon>Gunneridae</taxon>
        <taxon>Pentapetalae</taxon>
        <taxon>rosids</taxon>
        <taxon>malvids</taxon>
        <taxon>Brassicales</taxon>
        <taxon>Brassicaceae</taxon>
        <taxon>Camelineae</taxon>
        <taxon>Arabidopsis</taxon>
    </lineage>
</organism>
<feature type="transmembrane region" description="Helical" evidence="1">
    <location>
        <begin position="15"/>
        <end position="36"/>
    </location>
</feature>
<dbReference type="EMBL" id="JAEFBK010000005">
    <property type="protein sequence ID" value="KAG7603972.1"/>
    <property type="molecule type" value="Genomic_DNA"/>
</dbReference>
<comment type="caution">
    <text evidence="2">The sequence shown here is derived from an EMBL/GenBank/DDBJ whole genome shotgun (WGS) entry which is preliminary data.</text>
</comment>
<name>A0A8T2D093_9BRAS</name>
<sequence length="287" mass="31852">MLAAVYGSAPLPRGFLGFLLLGGPLLGLFVYLQPILGFGSPFSPLVWPRSVTLKSLISPLELISRLSALIGYGLRLSHLSISMVLVCNFISRTLANCNSSSASSSHQSFRLMDLVYLGFRYAIRLENNGIMISSLRRGGYRNFFNPLSPNPLNIESEPYLSNIFKIDIHESKDLRSYGIMRPALWSSAYQMLLNSIPLNPPGDRTHSTPLLVDDHFLLNLPGTARISTLRIFSMSPHLLWTVTITSSTALFVDDVLTTRALTGTSRLRSIGPQVSWILCRFIFAIFV</sequence>
<evidence type="ECO:0000256" key="1">
    <source>
        <dbReference type="SAM" id="Phobius"/>
    </source>
</evidence>
<evidence type="ECO:0000313" key="3">
    <source>
        <dbReference type="Proteomes" id="UP000694240"/>
    </source>
</evidence>
<evidence type="ECO:0000313" key="2">
    <source>
        <dbReference type="EMBL" id="KAG7603972.1"/>
    </source>
</evidence>
<reference evidence="2 3" key="1">
    <citation type="submission" date="2020-12" db="EMBL/GenBank/DDBJ databases">
        <title>Concerted genomic and epigenomic changes stabilize Arabidopsis allopolyploids.</title>
        <authorList>
            <person name="Chen Z."/>
        </authorList>
    </citation>
    <scope>NUCLEOTIDE SEQUENCE [LARGE SCALE GENOMIC DNA]</scope>
    <source>
        <strain evidence="2">Allo738</strain>
        <tissue evidence="2">Leaf</tissue>
    </source>
</reference>
<keyword evidence="3" id="KW-1185">Reference proteome</keyword>
<dbReference type="AlphaFoldDB" id="A0A8T2D093"/>
<gene>
    <name evidence="2" type="ORF">ISN45_At05g030540</name>
</gene>
<protein>
    <recommendedName>
        <fullName evidence="4">Beta-galactosidase related protein</fullName>
    </recommendedName>
</protein>
<keyword evidence="1" id="KW-0812">Transmembrane</keyword>
<accession>A0A8T2D093</accession>